<evidence type="ECO:0000313" key="1">
    <source>
        <dbReference type="EMBL" id="PUU79557.1"/>
    </source>
</evidence>
<evidence type="ECO:0000313" key="2">
    <source>
        <dbReference type="Proteomes" id="UP000244722"/>
    </source>
</evidence>
<proteinExistence type="predicted"/>
<name>A0A2T6ZVM4_TUBBO</name>
<organism evidence="1 2">
    <name type="scientific">Tuber borchii</name>
    <name type="common">White truffle</name>
    <dbReference type="NCBI Taxonomy" id="42251"/>
    <lineage>
        <taxon>Eukaryota</taxon>
        <taxon>Fungi</taxon>
        <taxon>Dikarya</taxon>
        <taxon>Ascomycota</taxon>
        <taxon>Pezizomycotina</taxon>
        <taxon>Pezizomycetes</taxon>
        <taxon>Pezizales</taxon>
        <taxon>Tuberaceae</taxon>
        <taxon>Tuber</taxon>
    </lineage>
</organism>
<sequence>RLMKSRIGKLHSRPQKNQDIITAIHDVWNAITEYELGQILDSMIARVDAVLTANSRYTKY</sequence>
<dbReference type="OrthoDB" id="5410741at2759"/>
<dbReference type="AlphaFoldDB" id="A0A2T6ZVM4"/>
<comment type="caution">
    <text evidence="1">The sequence shown here is derived from an EMBL/GenBank/DDBJ whole genome shotgun (WGS) entry which is preliminary data.</text>
</comment>
<reference evidence="1 2" key="1">
    <citation type="submission" date="2017-04" db="EMBL/GenBank/DDBJ databases">
        <title>Draft genome sequence of Tuber borchii Vittad., a whitish edible truffle.</title>
        <authorList>
            <consortium name="DOE Joint Genome Institute"/>
            <person name="Murat C."/>
            <person name="Kuo A."/>
            <person name="Barry K.W."/>
            <person name="Clum A."/>
            <person name="Dockter R.B."/>
            <person name="Fauchery L."/>
            <person name="Iotti M."/>
            <person name="Kohler A."/>
            <person name="Labutti K."/>
            <person name="Lindquist E.A."/>
            <person name="Lipzen A."/>
            <person name="Ohm R.A."/>
            <person name="Wang M."/>
            <person name="Grigoriev I.V."/>
            <person name="Zambonelli A."/>
            <person name="Martin F.M."/>
        </authorList>
    </citation>
    <scope>NUCLEOTIDE SEQUENCE [LARGE SCALE GENOMIC DNA]</scope>
    <source>
        <strain evidence="1 2">Tbo3840</strain>
    </source>
</reference>
<feature type="non-terminal residue" evidence="1">
    <location>
        <position position="1"/>
    </location>
</feature>
<dbReference type="Gene3D" id="3.30.420.10">
    <property type="entry name" value="Ribonuclease H-like superfamily/Ribonuclease H"/>
    <property type="match status" value="1"/>
</dbReference>
<dbReference type="InterPro" id="IPR036397">
    <property type="entry name" value="RNaseH_sf"/>
</dbReference>
<accession>A0A2T6ZVM4</accession>
<dbReference type="EMBL" id="NESQ01000089">
    <property type="protein sequence ID" value="PUU79557.1"/>
    <property type="molecule type" value="Genomic_DNA"/>
</dbReference>
<keyword evidence="2" id="KW-1185">Reference proteome</keyword>
<evidence type="ECO:0008006" key="3">
    <source>
        <dbReference type="Google" id="ProtNLM"/>
    </source>
</evidence>
<dbReference type="STRING" id="42251.A0A2T6ZVM4"/>
<protein>
    <recommendedName>
        <fullName evidence="3">DDE-1 domain-containing protein</fullName>
    </recommendedName>
</protein>
<gene>
    <name evidence="1" type="ORF">B9Z19DRAFT_979337</name>
</gene>
<dbReference type="Proteomes" id="UP000244722">
    <property type="component" value="Unassembled WGS sequence"/>
</dbReference>
<dbReference type="GO" id="GO:0003676">
    <property type="term" value="F:nucleic acid binding"/>
    <property type="evidence" value="ECO:0007669"/>
    <property type="project" value="InterPro"/>
</dbReference>